<dbReference type="RefSeq" id="WP_028378579.1">
    <property type="nucleotide sequence ID" value="NZ_CAAAIQ010000008.1"/>
</dbReference>
<comment type="caution">
    <text evidence="1">The sequence shown here is derived from an EMBL/GenBank/DDBJ whole genome shotgun (WGS) entry which is preliminary data.</text>
</comment>
<sequence>MGTGKTEFILSTAPSDNEVSSIELAKLIIGCHERKALFTEPPESELASLISKKDEKGLAYWLHFNSSIKYQLRKAIQSCNTNNDFSKELVKNVHLILTKHLRELQDKKKLTTYESGDFSSDEYMFLCKVYDSVRYKRDRQPFEAQEITPILKAKNRRLREIGRSGQLISIRCTDYASQATARKLAKAITGLALGDRKQYLYSHLNGAHTIGFDVERDSSGVYRVFCFESAADPKHMEALELLYKELTKKGLKFEIKSCQSRLQKDEFNCSVYTLAVLSELSKYDHAFDYLPAQYEEEMSFKSTKEIEIEEGYTKKRKVKLDNMDKISWVMLCDMPTKVIAMGQSYEAMKVALKKSKDFDLDPDVFIQLHKKKYHFDQSKEQSTKYINQRRKNIVDKLDASIKPMLEKSYEKLLKGLPLLRLIDEGTVPDFEKEITDNEAMSVDEKMDYIEKLFFVITKKYKIGGAFDSFEAISSVPAHYLKSLLLLRNEYLLLVASKPRTEYEEFFKKSLYGTPLYYKLETHCEKIPSVKGLKSLSSVFKEFFPKDFVAGYYQQHDSCEDLKIKNPLAVLFKENNRLKSAEIMEKLTALEKEYGGTVDLNLFIHSQILDFLGKGLNKCIHHEPSTSLMKVKSGLDEATMLRLIESTEKWRIARAYVITEDNKLYFYHEDTNPKLKEIPINETNFKKIIETVMWQIKKEGDNPELELFLDNEQMKRVCYNLHSETLNSLCTLAGYAPYSPEELNNKMNLLVLREIYIQYLSKILSKDKMLAAREWGSFKRTLLDILDVVQKDCPLSPSAREAIVKLDAAEKEHLEHQRQSNTFFQKFSSSANSVTKSVLEKSLSFFKSANIQDIVSSYFSKEPEEQCGEKGYRQENHEALGFKLSIFHAFSGEGDRWIRYERTKPPVKKIDEFDWKFNLSIHKDDVSKAFPIIAEVANQMSLGTFKIMTQAQANRVQNNDVKTMIGRELVIYGNANPEFDAEKWIDVFVKIEERFKKAGIRTSTDISPTSNRKLGKYVSYTHGAWTNERMDVPFAEGIKETALEDEDPFTDYEYDEATEAPHKKLASKKTC</sequence>
<dbReference type="EMBL" id="LNZB01000031">
    <property type="protein sequence ID" value="KTD80411.1"/>
    <property type="molecule type" value="Genomic_DNA"/>
</dbReference>
<protein>
    <submittedName>
        <fullName evidence="1">Uncharacterized protein</fullName>
    </submittedName>
</protein>
<dbReference type="InterPro" id="IPR038498">
    <property type="entry name" value="OspF/SpvC_sf"/>
</dbReference>
<dbReference type="STRING" id="66969.Lwal_1108"/>
<dbReference type="AlphaFoldDB" id="A0A0W1AGE9"/>
<evidence type="ECO:0000313" key="1">
    <source>
        <dbReference type="EMBL" id="KTD80411.1"/>
    </source>
</evidence>
<proteinExistence type="predicted"/>
<keyword evidence="2" id="KW-1185">Reference proteome</keyword>
<name>A0A0W1AGE9_9GAMM</name>
<dbReference type="Gene3D" id="3.30.2430.10">
    <property type="entry name" value="phosphothreonine lyase"/>
    <property type="match status" value="1"/>
</dbReference>
<evidence type="ECO:0000313" key="2">
    <source>
        <dbReference type="Proteomes" id="UP000054729"/>
    </source>
</evidence>
<dbReference type="Proteomes" id="UP000054729">
    <property type="component" value="Unassembled WGS sequence"/>
</dbReference>
<reference evidence="1 2" key="1">
    <citation type="submission" date="2015-11" db="EMBL/GenBank/DDBJ databases">
        <title>Genomic analysis of 38 Legionella species identifies large and diverse effector repertoires.</title>
        <authorList>
            <person name="Burstein D."/>
            <person name="Amaro F."/>
            <person name="Zusman T."/>
            <person name="Lifshitz Z."/>
            <person name="Cohen O."/>
            <person name="Gilbert J.A."/>
            <person name="Pupko T."/>
            <person name="Shuman H.A."/>
            <person name="Segal G."/>
        </authorList>
    </citation>
    <scope>NUCLEOTIDE SEQUENCE [LARGE SCALE GENOMIC DNA]</scope>
    <source>
        <strain evidence="1 2">ATCC 51914</strain>
    </source>
</reference>
<gene>
    <name evidence="1" type="ORF">Lwal_1108</name>
</gene>
<accession>A0A0W1AGE9</accession>
<dbReference type="PATRIC" id="fig|66969.6.peg.1213"/>
<organism evidence="1 2">
    <name type="scientific">Legionella waltersii</name>
    <dbReference type="NCBI Taxonomy" id="66969"/>
    <lineage>
        <taxon>Bacteria</taxon>
        <taxon>Pseudomonadati</taxon>
        <taxon>Pseudomonadota</taxon>
        <taxon>Gammaproteobacteria</taxon>
        <taxon>Legionellales</taxon>
        <taxon>Legionellaceae</taxon>
        <taxon>Legionella</taxon>
    </lineage>
</organism>